<organism evidence="1 2">
    <name type="scientific">Halomonas elongata</name>
    <dbReference type="NCBI Taxonomy" id="2746"/>
    <lineage>
        <taxon>Bacteria</taxon>
        <taxon>Pseudomonadati</taxon>
        <taxon>Pseudomonadota</taxon>
        <taxon>Gammaproteobacteria</taxon>
        <taxon>Oceanospirillales</taxon>
        <taxon>Halomonadaceae</taxon>
        <taxon>Halomonas</taxon>
    </lineage>
</organism>
<dbReference type="PATRIC" id="fig|2746.7.peg.2367"/>
<dbReference type="RefSeq" id="WP_065241072.1">
    <property type="nucleotide sequence ID" value="NZ_JANIAS020000017.1"/>
</dbReference>
<dbReference type="Proteomes" id="UP000092504">
    <property type="component" value="Unassembled WGS sequence"/>
</dbReference>
<dbReference type="EMBL" id="MAJD01000001">
    <property type="protein sequence ID" value="OBX37928.1"/>
    <property type="molecule type" value="Genomic_DNA"/>
</dbReference>
<gene>
    <name evidence="1" type="ORF">A8U91_02307</name>
</gene>
<evidence type="ECO:0000313" key="1">
    <source>
        <dbReference type="EMBL" id="OBX37928.1"/>
    </source>
</evidence>
<accession>A0A1B8P6R4</accession>
<reference evidence="1 2" key="1">
    <citation type="submission" date="2016-06" db="EMBL/GenBank/DDBJ databases">
        <title>Genome sequence of halotolerant plant growth promoting strain of Halomonas elongata HEK1 isolated from salterns of Rann of Kutch, Gujarat, India.</title>
        <authorList>
            <person name="Gaba S."/>
            <person name="Singh R.N."/>
            <person name="Abrol S."/>
            <person name="Kaushik R."/>
            <person name="Saxena A.K."/>
        </authorList>
    </citation>
    <scope>NUCLEOTIDE SEQUENCE [LARGE SCALE GENOMIC DNA]</scope>
    <source>
        <strain evidence="1 2">HEK1</strain>
    </source>
</reference>
<protein>
    <submittedName>
        <fullName evidence="1">Uncharacterized protein</fullName>
    </submittedName>
</protein>
<sequence>MSGDTTPGASDPALAERVRRVLETLPESALPMTYRQLTETLGLTPPRTIQRVTTALEALMREDVRQARPMIAALVVSQRGGESLPATGFFELAVELGRLPADPARQVDAYREEFRRALAARG</sequence>
<proteinExistence type="predicted"/>
<name>A0A1B8P6R4_HALEL</name>
<evidence type="ECO:0000313" key="2">
    <source>
        <dbReference type="Proteomes" id="UP000092504"/>
    </source>
</evidence>
<comment type="caution">
    <text evidence="1">The sequence shown here is derived from an EMBL/GenBank/DDBJ whole genome shotgun (WGS) entry which is preliminary data.</text>
</comment>
<dbReference type="AlphaFoldDB" id="A0A1B8P6R4"/>